<keyword evidence="3 5" id="KW-1133">Transmembrane helix</keyword>
<protein>
    <recommendedName>
        <fullName evidence="8">DUF4870 domain-containing protein</fullName>
    </recommendedName>
</protein>
<evidence type="ECO:0000256" key="4">
    <source>
        <dbReference type="ARBA" id="ARBA00023136"/>
    </source>
</evidence>
<gene>
    <name evidence="6" type="ORF">FM104_02485</name>
</gene>
<name>A0A1R4IJP7_9MICO</name>
<dbReference type="EMBL" id="FUKO01000009">
    <property type="protein sequence ID" value="SJN19854.1"/>
    <property type="molecule type" value="Genomic_DNA"/>
</dbReference>
<dbReference type="AlphaFoldDB" id="A0A1R4IJP7"/>
<keyword evidence="4 5" id="KW-0472">Membrane</keyword>
<proteinExistence type="predicted"/>
<evidence type="ECO:0008006" key="8">
    <source>
        <dbReference type="Google" id="ProtNLM"/>
    </source>
</evidence>
<feature type="transmembrane region" description="Helical" evidence="5">
    <location>
        <begin position="36"/>
        <end position="58"/>
    </location>
</feature>
<accession>A0A1R4IJP7</accession>
<organism evidence="6 7">
    <name type="scientific">Microbacterium esteraromaticum</name>
    <dbReference type="NCBI Taxonomy" id="57043"/>
    <lineage>
        <taxon>Bacteria</taxon>
        <taxon>Bacillati</taxon>
        <taxon>Actinomycetota</taxon>
        <taxon>Actinomycetes</taxon>
        <taxon>Micrococcales</taxon>
        <taxon>Microbacteriaceae</taxon>
        <taxon>Microbacterium</taxon>
    </lineage>
</organism>
<dbReference type="Proteomes" id="UP000196320">
    <property type="component" value="Unassembled WGS sequence"/>
</dbReference>
<comment type="subcellular location">
    <subcellularLocation>
        <location evidence="1">Membrane</location>
        <topology evidence="1">Multi-pass membrane protein</topology>
    </subcellularLocation>
</comment>
<feature type="transmembrane region" description="Helical" evidence="5">
    <location>
        <begin position="79"/>
        <end position="96"/>
    </location>
</feature>
<evidence type="ECO:0000256" key="5">
    <source>
        <dbReference type="SAM" id="Phobius"/>
    </source>
</evidence>
<feature type="transmembrane region" description="Helical" evidence="5">
    <location>
        <begin position="102"/>
        <end position="123"/>
    </location>
</feature>
<dbReference type="InterPro" id="IPR019109">
    <property type="entry name" value="MamF_MmsF"/>
</dbReference>
<reference evidence="6 7" key="1">
    <citation type="submission" date="2017-02" db="EMBL/GenBank/DDBJ databases">
        <authorList>
            <person name="Peterson S.W."/>
        </authorList>
    </citation>
    <scope>NUCLEOTIDE SEQUENCE [LARGE SCALE GENOMIC DNA]</scope>
    <source>
        <strain evidence="6 7">B Mb 05.01</strain>
    </source>
</reference>
<keyword evidence="7" id="KW-1185">Reference proteome</keyword>
<evidence type="ECO:0000256" key="2">
    <source>
        <dbReference type="ARBA" id="ARBA00022692"/>
    </source>
</evidence>
<evidence type="ECO:0000256" key="1">
    <source>
        <dbReference type="ARBA" id="ARBA00004141"/>
    </source>
</evidence>
<evidence type="ECO:0000256" key="3">
    <source>
        <dbReference type="ARBA" id="ARBA00022989"/>
    </source>
</evidence>
<keyword evidence="2 5" id="KW-0812">Transmembrane</keyword>
<evidence type="ECO:0000313" key="7">
    <source>
        <dbReference type="Proteomes" id="UP000196320"/>
    </source>
</evidence>
<sequence>MIMTDPNADPVSGAPAGAPSAPAASAPLTAAEDAQWAMLAHFLNIVLVLPALIIFLVFKERGPRVAVESKEALNWTINVAGVVIVLNILSAILGFIPILGFIAWILLTLVIWAVIIVNIIFAIKGGLKVKSGGSYRYPLNYRWIK</sequence>
<dbReference type="Pfam" id="PF09685">
    <property type="entry name" value="MamF_MmsF"/>
    <property type="match status" value="1"/>
</dbReference>
<evidence type="ECO:0000313" key="6">
    <source>
        <dbReference type="EMBL" id="SJN19854.1"/>
    </source>
</evidence>